<dbReference type="Gene3D" id="3.60.15.10">
    <property type="entry name" value="Ribonuclease Z/Hydroxyacylglutathione hydrolase-like"/>
    <property type="match status" value="1"/>
</dbReference>
<gene>
    <name evidence="2" type="ORF">BHF71_02475</name>
</gene>
<evidence type="ECO:0000259" key="1">
    <source>
        <dbReference type="Pfam" id="PF00753"/>
    </source>
</evidence>
<evidence type="ECO:0000313" key="3">
    <source>
        <dbReference type="Proteomes" id="UP000243739"/>
    </source>
</evidence>
<dbReference type="PANTHER" id="PTHR30619:SF1">
    <property type="entry name" value="RECOMBINATION PROTEIN 2"/>
    <property type="match status" value="1"/>
</dbReference>
<dbReference type="RefSeq" id="WP_069657044.1">
    <property type="nucleotide sequence ID" value="NZ_MIJF01000035.1"/>
</dbReference>
<dbReference type="AlphaFoldDB" id="A0A1D2YTQ6"/>
<proteinExistence type="predicted"/>
<dbReference type="PANTHER" id="PTHR30619">
    <property type="entry name" value="DNA INTERNALIZATION/COMPETENCE PROTEIN COMEC/REC2"/>
    <property type="match status" value="1"/>
</dbReference>
<name>A0A1D2YTQ6_9BACI</name>
<dbReference type="InterPro" id="IPR036866">
    <property type="entry name" value="RibonucZ/Hydroxyglut_hydro"/>
</dbReference>
<reference evidence="2 3" key="1">
    <citation type="submission" date="2016-09" db="EMBL/GenBank/DDBJ databases">
        <title>Draft genome sequence for the type strain of Vulcanibacillus modesticaldus BR, a strictly anaerobic, moderately thermophilic, and nitrate-reducing bacterium from deep sea-hydrothermal vents of the Mid-Atlantic Ridge.</title>
        <authorList>
            <person name="Abin C.A."/>
            <person name="Hollibaugh J.T."/>
        </authorList>
    </citation>
    <scope>NUCLEOTIDE SEQUENCE [LARGE SCALE GENOMIC DNA]</scope>
    <source>
        <strain evidence="2 3">BR</strain>
    </source>
</reference>
<keyword evidence="3" id="KW-1185">Reference proteome</keyword>
<protein>
    <recommendedName>
        <fullName evidence="1">Metallo-beta-lactamase domain-containing protein</fullName>
    </recommendedName>
</protein>
<dbReference type="Proteomes" id="UP000243739">
    <property type="component" value="Unassembled WGS sequence"/>
</dbReference>
<dbReference type="EMBL" id="MIJF01000035">
    <property type="protein sequence ID" value="OEF99067.1"/>
    <property type="molecule type" value="Genomic_DNA"/>
</dbReference>
<sequence>MKLIKLVLLIILFFIILNFYHSFTLSKVPNINVDYIQSNQQNIEYNELLVSFLPLSIGEATIVQLPTNDFYLIDTGSIESAEQLILLMNMHGITKLRGIILTNFSEEHIGGLNAVLDKYAVDFIYIPELIASEFKLPENQKFEIKMLKEDDVIKLYPNVKIVVMAPSDPLSLSPQANSLVFQLIHKNVKFLFTSDINEEIELKLIDKYQLKSEILKVSDFGSNIGSNPEFLEEVDAQVGIIFSNDPNLYKISDDVLERLNESWIDVYVLKRQGEIQILSDGDYYQVEVIKIEK</sequence>
<feature type="domain" description="Metallo-beta-lactamase" evidence="1">
    <location>
        <begin position="60"/>
        <end position="241"/>
    </location>
</feature>
<dbReference type="InterPro" id="IPR052159">
    <property type="entry name" value="Competence_DNA_uptake"/>
</dbReference>
<accession>A0A1D2YTQ6</accession>
<dbReference type="OrthoDB" id="2696637at2"/>
<dbReference type="InterPro" id="IPR001279">
    <property type="entry name" value="Metallo-B-lactamas"/>
</dbReference>
<dbReference type="Pfam" id="PF00753">
    <property type="entry name" value="Lactamase_B"/>
    <property type="match status" value="1"/>
</dbReference>
<dbReference type="SUPFAM" id="SSF56281">
    <property type="entry name" value="Metallo-hydrolase/oxidoreductase"/>
    <property type="match status" value="1"/>
</dbReference>
<organism evidence="2 3">
    <name type="scientific">Vulcanibacillus modesticaldus</name>
    <dbReference type="NCBI Taxonomy" id="337097"/>
    <lineage>
        <taxon>Bacteria</taxon>
        <taxon>Bacillati</taxon>
        <taxon>Bacillota</taxon>
        <taxon>Bacilli</taxon>
        <taxon>Bacillales</taxon>
        <taxon>Bacillaceae</taxon>
        <taxon>Vulcanibacillus</taxon>
    </lineage>
</organism>
<comment type="caution">
    <text evidence="2">The sequence shown here is derived from an EMBL/GenBank/DDBJ whole genome shotgun (WGS) entry which is preliminary data.</text>
</comment>
<evidence type="ECO:0000313" key="2">
    <source>
        <dbReference type="EMBL" id="OEF99067.1"/>
    </source>
</evidence>
<dbReference type="STRING" id="337097.BHF71_02475"/>